<feature type="compositionally biased region" description="Polar residues" evidence="1">
    <location>
        <begin position="120"/>
        <end position="135"/>
    </location>
</feature>
<organism evidence="2 3">
    <name type="scientific">Bodo saltans</name>
    <name type="common">Flagellated protozoan</name>
    <dbReference type="NCBI Taxonomy" id="75058"/>
    <lineage>
        <taxon>Eukaryota</taxon>
        <taxon>Discoba</taxon>
        <taxon>Euglenozoa</taxon>
        <taxon>Kinetoplastea</taxon>
        <taxon>Metakinetoplastina</taxon>
        <taxon>Eubodonida</taxon>
        <taxon>Bodonidae</taxon>
        <taxon>Bodo</taxon>
    </lineage>
</organism>
<feature type="region of interest" description="Disordered" evidence="1">
    <location>
        <begin position="281"/>
        <end position="315"/>
    </location>
</feature>
<feature type="region of interest" description="Disordered" evidence="1">
    <location>
        <begin position="120"/>
        <end position="144"/>
    </location>
</feature>
<evidence type="ECO:0000313" key="3">
    <source>
        <dbReference type="Proteomes" id="UP000051952"/>
    </source>
</evidence>
<evidence type="ECO:0000313" key="2">
    <source>
        <dbReference type="EMBL" id="CUG91511.1"/>
    </source>
</evidence>
<feature type="compositionally biased region" description="Low complexity" evidence="1">
    <location>
        <begin position="284"/>
        <end position="293"/>
    </location>
</feature>
<protein>
    <submittedName>
        <fullName evidence="2">Uncharacterized protein</fullName>
    </submittedName>
</protein>
<evidence type="ECO:0000256" key="1">
    <source>
        <dbReference type="SAM" id="MobiDB-lite"/>
    </source>
</evidence>
<reference evidence="3" key="1">
    <citation type="submission" date="2015-09" db="EMBL/GenBank/DDBJ databases">
        <authorList>
            <consortium name="Pathogen Informatics"/>
        </authorList>
    </citation>
    <scope>NUCLEOTIDE SEQUENCE [LARGE SCALE GENOMIC DNA]</scope>
    <source>
        <strain evidence="3">Lake Konstanz</strain>
    </source>
</reference>
<feature type="compositionally biased region" description="Basic and acidic residues" evidence="1">
    <location>
        <begin position="58"/>
        <end position="68"/>
    </location>
</feature>
<feature type="region of interest" description="Disordered" evidence="1">
    <location>
        <begin position="51"/>
        <end position="72"/>
    </location>
</feature>
<gene>
    <name evidence="2" type="ORF">BSAL_32440</name>
</gene>
<accession>A0A0S4JQ79</accession>
<dbReference type="Proteomes" id="UP000051952">
    <property type="component" value="Unassembled WGS sequence"/>
</dbReference>
<feature type="compositionally biased region" description="Polar residues" evidence="1">
    <location>
        <begin position="305"/>
        <end position="315"/>
    </location>
</feature>
<sequence length="315" mass="35021">MSKRHFTVTTFLERLNELDCRPRTPGRMNSAGRQRANNSLPGIDFSNHTAVHASQVRKSSEITGERRHMSPSGFQHFRNLENVEDGPLEVKPHGIRIVRQASATNMHIDGTMTSTVTSATRASKGTFSHRSSSADSDPLLTRDRGCVSPTPLRYRSAKRLGDSPRECLTATLVPREIAFTPRPIPEPMVLKEYRRSRRYAGDPSTPLHGREEIFPNFGHRAMLGEPKHFVHCVPKKGSTYVPVDNLGVGSVIPVISPDRYVPLAVRLQSPSRSYDVVTLLGNKSSPSRSRSISGTPLRHSEMKNRSSSPNILAWV</sequence>
<dbReference type="AlphaFoldDB" id="A0A0S4JQ79"/>
<dbReference type="VEuPathDB" id="TriTrypDB:BSAL_32440"/>
<keyword evidence="3" id="KW-1185">Reference proteome</keyword>
<name>A0A0S4JQ79_BODSA</name>
<proteinExistence type="predicted"/>
<dbReference type="EMBL" id="CYKH01001937">
    <property type="protein sequence ID" value="CUG91511.1"/>
    <property type="molecule type" value="Genomic_DNA"/>
</dbReference>